<name>E7QZQ7_HALPU</name>
<dbReference type="EMBL" id="FRAN01000002">
    <property type="protein sequence ID" value="SHK54789.1"/>
    <property type="molecule type" value="Genomic_DNA"/>
</dbReference>
<evidence type="ECO:0000313" key="2">
    <source>
        <dbReference type="EMBL" id="SHK54789.1"/>
    </source>
</evidence>
<dbReference type="EMBL" id="AEMG01000030">
    <property type="protein sequence ID" value="EFW89801.1"/>
    <property type="molecule type" value="Genomic_DNA"/>
</dbReference>
<evidence type="ECO:0000313" key="3">
    <source>
        <dbReference type="Proteomes" id="UP000003751"/>
    </source>
</evidence>
<protein>
    <submittedName>
        <fullName evidence="1">Uncharacterized protein</fullName>
    </submittedName>
</protein>
<reference evidence="2" key="2">
    <citation type="submission" date="2016-11" db="EMBL/GenBank/DDBJ databases">
        <authorList>
            <person name="Jaros S."/>
            <person name="Januszkiewicz K."/>
            <person name="Wedrychowicz H."/>
        </authorList>
    </citation>
    <scope>NUCLEOTIDE SEQUENCE [LARGE SCALE GENOMIC DNA]</scope>
    <source>
        <strain evidence="2">DX253</strain>
    </source>
</reference>
<gene>
    <name evidence="2" type="ORF">SAMN05444342_1629</name>
    <name evidence="1" type="ORF">ZOD2009_21502</name>
</gene>
<dbReference type="STRING" id="797209.GCA_000376445_01358"/>
<evidence type="ECO:0000313" key="1">
    <source>
        <dbReference type="EMBL" id="EFW89801.1"/>
    </source>
</evidence>
<dbReference type="PATRIC" id="fig|797209.4.peg.4218"/>
<keyword evidence="4" id="KW-1185">Reference proteome</keyword>
<sequence length="183" mass="20285">MHISERRGTDISSIEVEGRAVSSIVRGVGSFSDAYERRALSILEENGIPKPQPGEWYPMESYLDAFDKLAETVGPRTVTKIGTKIPDVVEWPSAVDSVESALSSVDDVYQMNHRGGEVGYYEFEKTGETEGRMVCVNPYPPELNRGLITGVVETWGDEDADVEAVFRGSRDGMQLVTYVVSWQ</sequence>
<organism evidence="1 3">
    <name type="scientific">Haladaptatus paucihalophilus DX253</name>
    <dbReference type="NCBI Taxonomy" id="797209"/>
    <lineage>
        <taxon>Archaea</taxon>
        <taxon>Methanobacteriati</taxon>
        <taxon>Methanobacteriota</taxon>
        <taxon>Stenosarchaea group</taxon>
        <taxon>Halobacteria</taxon>
        <taxon>Halobacteriales</taxon>
        <taxon>Haladaptataceae</taxon>
        <taxon>Haladaptatus</taxon>
    </lineage>
</organism>
<reference evidence="4" key="3">
    <citation type="submission" date="2016-11" db="EMBL/GenBank/DDBJ databases">
        <authorList>
            <person name="Varghese N."/>
            <person name="Submissions S."/>
        </authorList>
    </citation>
    <scope>NUCLEOTIDE SEQUENCE [LARGE SCALE GENOMIC DNA]</scope>
    <source>
        <strain evidence="4">DX253</strain>
    </source>
</reference>
<accession>E7QZQ7</accession>
<evidence type="ECO:0000313" key="4">
    <source>
        <dbReference type="Proteomes" id="UP000184203"/>
    </source>
</evidence>
<dbReference type="AlphaFoldDB" id="E7QZQ7"/>
<dbReference type="RefSeq" id="WP_007983429.1">
    <property type="nucleotide sequence ID" value="NZ_AEMG01000030.1"/>
</dbReference>
<proteinExistence type="predicted"/>
<dbReference type="Proteomes" id="UP000184203">
    <property type="component" value="Unassembled WGS sequence"/>
</dbReference>
<dbReference type="OrthoDB" id="165361at2157"/>
<dbReference type="Proteomes" id="UP000003751">
    <property type="component" value="Unassembled WGS sequence"/>
</dbReference>
<dbReference type="eggNOG" id="arCOG01688">
    <property type="taxonomic scope" value="Archaea"/>
</dbReference>
<reference evidence="1 3" key="1">
    <citation type="journal article" date="2014" name="ISME J.">
        <title>Trehalose/2-sulfotrehalose biosynthesis and glycine-betaine uptake are widely spread mechanisms for osmoadaptation in the Halobacteriales.</title>
        <authorList>
            <person name="Youssef N.H."/>
            <person name="Savage-Ashlock K.N."/>
            <person name="McCully A.L."/>
            <person name="Luedtke B."/>
            <person name="Shaw E.I."/>
            <person name="Hoff W.D."/>
            <person name="Elshahed M.S."/>
        </authorList>
    </citation>
    <scope>NUCLEOTIDE SEQUENCE [LARGE SCALE GENOMIC DNA]</scope>
    <source>
        <strain evidence="1 3">DX253</strain>
    </source>
</reference>